<accession>A0A917RMP0</accession>
<keyword evidence="2" id="KW-1185">Reference proteome</keyword>
<evidence type="ECO:0000313" key="1">
    <source>
        <dbReference type="EMBL" id="GGL14924.1"/>
    </source>
</evidence>
<comment type="caution">
    <text evidence="1">The sequence shown here is derived from an EMBL/GenBank/DDBJ whole genome shotgun (WGS) entry which is preliminary data.</text>
</comment>
<sequence>MAEFGVATPSVKVAGGKPATATGKSLSVVALRKTYGDVVAVDEASMEIAGPWSTARRSSSWTNRSAP</sequence>
<dbReference type="Proteomes" id="UP000637788">
    <property type="component" value="Unassembled WGS sequence"/>
</dbReference>
<protein>
    <submittedName>
        <fullName evidence="1">Uncharacterized protein</fullName>
    </submittedName>
</protein>
<name>A0A917RMP0_9ACTN</name>
<dbReference type="EMBL" id="BMPQ01000050">
    <property type="protein sequence ID" value="GGL14924.1"/>
    <property type="molecule type" value="Genomic_DNA"/>
</dbReference>
<organism evidence="1 2">
    <name type="scientific">Streptomyces flaveus</name>
    <dbReference type="NCBI Taxonomy" id="66370"/>
    <lineage>
        <taxon>Bacteria</taxon>
        <taxon>Bacillati</taxon>
        <taxon>Actinomycetota</taxon>
        <taxon>Actinomycetes</taxon>
        <taxon>Kitasatosporales</taxon>
        <taxon>Streptomycetaceae</taxon>
        <taxon>Streptomyces</taxon>
        <taxon>Streptomyces aurantiacus group</taxon>
    </lineage>
</organism>
<dbReference type="RefSeq" id="WP_246568858.1">
    <property type="nucleotide sequence ID" value="NZ_BMPQ01000050.1"/>
</dbReference>
<reference evidence="1" key="2">
    <citation type="submission" date="2020-09" db="EMBL/GenBank/DDBJ databases">
        <authorList>
            <person name="Sun Q."/>
            <person name="Ohkuma M."/>
        </authorList>
    </citation>
    <scope>NUCLEOTIDE SEQUENCE</scope>
    <source>
        <strain evidence="1">JCM 3035</strain>
    </source>
</reference>
<gene>
    <name evidence="1" type="ORF">GCM10010094_89740</name>
</gene>
<reference evidence="1" key="1">
    <citation type="journal article" date="2014" name="Int. J. Syst. Evol. Microbiol.">
        <title>Complete genome sequence of Corynebacterium casei LMG S-19264T (=DSM 44701T), isolated from a smear-ripened cheese.</title>
        <authorList>
            <consortium name="US DOE Joint Genome Institute (JGI-PGF)"/>
            <person name="Walter F."/>
            <person name="Albersmeier A."/>
            <person name="Kalinowski J."/>
            <person name="Ruckert C."/>
        </authorList>
    </citation>
    <scope>NUCLEOTIDE SEQUENCE</scope>
    <source>
        <strain evidence="1">JCM 3035</strain>
    </source>
</reference>
<proteinExistence type="predicted"/>
<dbReference type="AlphaFoldDB" id="A0A917RMP0"/>
<evidence type="ECO:0000313" key="2">
    <source>
        <dbReference type="Proteomes" id="UP000637788"/>
    </source>
</evidence>